<dbReference type="AlphaFoldDB" id="A0AAE1ZCI6"/>
<dbReference type="PRINTS" id="PR01438">
    <property type="entry name" value="UNVRSLSTRESS"/>
</dbReference>
<gene>
    <name evidence="2" type="ORF">MN116_006410</name>
</gene>
<dbReference type="InterPro" id="IPR006015">
    <property type="entry name" value="Universal_stress_UspA"/>
</dbReference>
<sequence>MNTSSKKRTVCLPVDGSEHSKRAVEWFIKEVYRPGDQVLFVHSMELPYLPSVSLTSGLKIPVDDWTKALQANISRTTKLNNEYGYICESKNIPYEFLVKNGLAPGAGIIEACEERPVDLIIMGSRGLGKIKRAIIGSVSNYVIHNSNVPCITVPP</sequence>
<dbReference type="Gene3D" id="3.40.50.620">
    <property type="entry name" value="HUPs"/>
    <property type="match status" value="1"/>
</dbReference>
<proteinExistence type="predicted"/>
<evidence type="ECO:0000259" key="1">
    <source>
        <dbReference type="Pfam" id="PF00582"/>
    </source>
</evidence>
<feature type="domain" description="UspA" evidence="1">
    <location>
        <begin position="8"/>
        <end position="154"/>
    </location>
</feature>
<keyword evidence="3" id="KW-1185">Reference proteome</keyword>
<accession>A0AAE1ZCI6</accession>
<dbReference type="EMBL" id="JALJAT010000004">
    <property type="protein sequence ID" value="KAK4470899.1"/>
    <property type="molecule type" value="Genomic_DNA"/>
</dbReference>
<dbReference type="PANTHER" id="PTHR46989:SF3">
    <property type="entry name" value="USPA DOMAIN-CONTAINING PROTEIN"/>
    <property type="match status" value="1"/>
</dbReference>
<dbReference type="CDD" id="cd23659">
    <property type="entry name" value="USP_At3g01520-like"/>
    <property type="match status" value="1"/>
</dbReference>
<name>A0AAE1ZCI6_SCHME</name>
<dbReference type="Proteomes" id="UP001292079">
    <property type="component" value="Unassembled WGS sequence"/>
</dbReference>
<reference evidence="2" key="1">
    <citation type="submission" date="2022-04" db="EMBL/GenBank/DDBJ databases">
        <authorList>
            <person name="Xu L."/>
            <person name="Lv Z."/>
        </authorList>
    </citation>
    <scope>NUCLEOTIDE SEQUENCE</scope>
    <source>
        <strain evidence="2">LV_2022a</strain>
    </source>
</reference>
<comment type="caution">
    <text evidence="2">The sequence shown here is derived from an EMBL/GenBank/DDBJ whole genome shotgun (WGS) entry which is preliminary data.</text>
</comment>
<organism evidence="2 3">
    <name type="scientific">Schistosoma mekongi</name>
    <name type="common">Parasitic worm</name>
    <dbReference type="NCBI Taxonomy" id="38744"/>
    <lineage>
        <taxon>Eukaryota</taxon>
        <taxon>Metazoa</taxon>
        <taxon>Spiralia</taxon>
        <taxon>Lophotrochozoa</taxon>
        <taxon>Platyhelminthes</taxon>
        <taxon>Trematoda</taxon>
        <taxon>Digenea</taxon>
        <taxon>Strigeidida</taxon>
        <taxon>Schistosomatoidea</taxon>
        <taxon>Schistosomatidae</taxon>
        <taxon>Schistosoma</taxon>
    </lineage>
</organism>
<dbReference type="InterPro" id="IPR014729">
    <property type="entry name" value="Rossmann-like_a/b/a_fold"/>
</dbReference>
<evidence type="ECO:0000313" key="3">
    <source>
        <dbReference type="Proteomes" id="UP001292079"/>
    </source>
</evidence>
<dbReference type="InterPro" id="IPR006016">
    <property type="entry name" value="UspA"/>
</dbReference>
<dbReference type="SUPFAM" id="SSF52402">
    <property type="entry name" value="Adenine nucleotide alpha hydrolases-like"/>
    <property type="match status" value="1"/>
</dbReference>
<dbReference type="PANTHER" id="PTHR46989">
    <property type="entry name" value="USP DOMAIN-CONTAINING PROTEIN"/>
    <property type="match status" value="1"/>
</dbReference>
<evidence type="ECO:0000313" key="2">
    <source>
        <dbReference type="EMBL" id="KAK4470899.1"/>
    </source>
</evidence>
<dbReference type="Pfam" id="PF00582">
    <property type="entry name" value="Usp"/>
    <property type="match status" value="1"/>
</dbReference>
<reference evidence="2" key="2">
    <citation type="journal article" date="2023" name="Infect Dis Poverty">
        <title>Chromosome-scale genome of the human blood fluke Schistosoma mekongi and its implications for public health.</title>
        <authorList>
            <person name="Zhou M."/>
            <person name="Xu L."/>
            <person name="Xu D."/>
            <person name="Chen W."/>
            <person name="Khan J."/>
            <person name="Hu Y."/>
            <person name="Huang H."/>
            <person name="Wei H."/>
            <person name="Zhang Y."/>
            <person name="Chusongsang P."/>
            <person name="Tanasarnprasert K."/>
            <person name="Hu X."/>
            <person name="Limpanont Y."/>
            <person name="Lv Z."/>
        </authorList>
    </citation>
    <scope>NUCLEOTIDE SEQUENCE</scope>
    <source>
        <strain evidence="2">LV_2022a</strain>
    </source>
</reference>
<protein>
    <recommendedName>
        <fullName evidence="1">UspA domain-containing protein</fullName>
    </recommendedName>
</protein>